<dbReference type="RefSeq" id="WP_158510153.1">
    <property type="nucleotide sequence ID" value="NZ_BJMC01000025.1"/>
</dbReference>
<dbReference type="Proteomes" id="UP000030300">
    <property type="component" value="Chromosome"/>
</dbReference>
<dbReference type="AlphaFoldDB" id="A0A0C5XFS9"/>
<dbReference type="STRING" id="2045.KR76_00013"/>
<dbReference type="EMBL" id="CP009896">
    <property type="protein sequence ID" value="AJR18021.1"/>
    <property type="molecule type" value="Genomic_DNA"/>
</dbReference>
<dbReference type="HOGENOM" id="CLU_3027766_0_0_11"/>
<protein>
    <submittedName>
        <fullName evidence="1">Uncharacterized protein</fullName>
    </submittedName>
</protein>
<reference evidence="1 2" key="1">
    <citation type="journal article" date="2015" name="Genome Announc.">
        <title>Complete Genome Sequence of Steroid-Transforming Nocardioides simplex VKM Ac-2033D.</title>
        <authorList>
            <person name="Shtratnikova V.Y."/>
            <person name="Schelkunov M.I."/>
            <person name="Pekov Y.A."/>
            <person name="Fokina V.V."/>
            <person name="Logacheva M.D."/>
            <person name="Sokolov S.L."/>
            <person name="Bragin E.Y."/>
            <person name="Ashapkin V.V."/>
            <person name="Donova M.V."/>
        </authorList>
    </citation>
    <scope>NUCLEOTIDE SEQUENCE [LARGE SCALE GENOMIC DNA]</scope>
    <source>
        <strain evidence="1 2">VKM Ac-2033D</strain>
    </source>
</reference>
<organism evidence="1 2">
    <name type="scientific">Nocardioides simplex</name>
    <name type="common">Arthrobacter simplex</name>
    <dbReference type="NCBI Taxonomy" id="2045"/>
    <lineage>
        <taxon>Bacteria</taxon>
        <taxon>Bacillati</taxon>
        <taxon>Actinomycetota</taxon>
        <taxon>Actinomycetes</taxon>
        <taxon>Propionibacteriales</taxon>
        <taxon>Nocardioidaceae</taxon>
        <taxon>Pimelobacter</taxon>
    </lineage>
</organism>
<keyword evidence="2" id="KW-1185">Reference proteome</keyword>
<accession>A0A0C5XFS9</accession>
<dbReference type="GeneID" id="96612784"/>
<evidence type="ECO:0000313" key="2">
    <source>
        <dbReference type="Proteomes" id="UP000030300"/>
    </source>
</evidence>
<proteinExistence type="predicted"/>
<gene>
    <name evidence="1" type="ORF">KR76_00013</name>
</gene>
<evidence type="ECO:0000313" key="1">
    <source>
        <dbReference type="EMBL" id="AJR18021.1"/>
    </source>
</evidence>
<sequence>MTSHIQSGDPDSIVCRWCKGVRSVRRRGETTFRLCPTCDARADEVDATWETESTP</sequence>
<dbReference type="KEGG" id="psim:KR76_00013"/>
<name>A0A0C5XFS9_NOCSI</name>